<accession>A0ABV0JYD5</accession>
<keyword evidence="1" id="KW-0472">Membrane</keyword>
<gene>
    <name evidence="2" type="ORF">NC992_01080</name>
</gene>
<keyword evidence="1" id="KW-1133">Transmembrane helix</keyword>
<dbReference type="EMBL" id="JAMPKX010000001">
    <property type="protein sequence ID" value="MEP0945454.1"/>
    <property type="molecule type" value="Genomic_DNA"/>
</dbReference>
<feature type="transmembrane region" description="Helical" evidence="1">
    <location>
        <begin position="7"/>
        <end position="25"/>
    </location>
</feature>
<protein>
    <submittedName>
        <fullName evidence="2">Heme-binding protein</fullName>
    </submittedName>
</protein>
<comment type="caution">
    <text evidence="2">The sequence shown here is derived from an EMBL/GenBank/DDBJ whole genome shotgun (WGS) entry which is preliminary data.</text>
</comment>
<evidence type="ECO:0000313" key="2">
    <source>
        <dbReference type="EMBL" id="MEP0945454.1"/>
    </source>
</evidence>
<dbReference type="Pfam" id="PF04832">
    <property type="entry name" value="SOUL"/>
    <property type="match status" value="1"/>
</dbReference>
<dbReference type="InterPro" id="IPR006917">
    <property type="entry name" value="SOUL_heme-bd"/>
</dbReference>
<sequence length="202" mass="21770">MKLGQSLLIVGVVVIGVGALLFWAYSAASAPLPVGFPPPTADGEIEIKQYPDYRAATVQVTGNLANAPSQGFSPLFRHISSNDIAMTAPVETRYPTATLDASTVVEGDASVSFLYRSLDIVPQEIAQNVQVEDIPPMTVVSVGVRGGYGYEVYTSGLQQLKTWLAAHPEYAVAGPPRRFFYDGPYVPDALKRSDIQIPVRQN</sequence>
<dbReference type="Gene3D" id="3.20.80.10">
    <property type="entry name" value="Regulatory factor, effector binding domain"/>
    <property type="match status" value="1"/>
</dbReference>
<organism evidence="2 3">
    <name type="scientific">Leptolyngbya subtilissima DQ-A4</name>
    <dbReference type="NCBI Taxonomy" id="2933933"/>
    <lineage>
        <taxon>Bacteria</taxon>
        <taxon>Bacillati</taxon>
        <taxon>Cyanobacteriota</taxon>
        <taxon>Cyanophyceae</taxon>
        <taxon>Leptolyngbyales</taxon>
        <taxon>Leptolyngbyaceae</taxon>
        <taxon>Leptolyngbya group</taxon>
        <taxon>Leptolyngbya</taxon>
    </lineage>
</organism>
<dbReference type="RefSeq" id="WP_190698234.1">
    <property type="nucleotide sequence ID" value="NZ_JAMPKX010000001.1"/>
</dbReference>
<evidence type="ECO:0000313" key="3">
    <source>
        <dbReference type="Proteomes" id="UP001482513"/>
    </source>
</evidence>
<dbReference type="InterPro" id="IPR011256">
    <property type="entry name" value="Reg_factor_effector_dom_sf"/>
</dbReference>
<reference evidence="2 3" key="1">
    <citation type="submission" date="2022-04" db="EMBL/GenBank/DDBJ databases">
        <title>Positive selection, recombination, and allopatry shape intraspecific diversity of widespread and dominant cyanobacteria.</title>
        <authorList>
            <person name="Wei J."/>
            <person name="Shu W."/>
            <person name="Hu C."/>
        </authorList>
    </citation>
    <scope>NUCLEOTIDE SEQUENCE [LARGE SCALE GENOMIC DNA]</scope>
    <source>
        <strain evidence="2 3">DQ-A4</strain>
    </source>
</reference>
<dbReference type="Proteomes" id="UP001482513">
    <property type="component" value="Unassembled WGS sequence"/>
</dbReference>
<keyword evidence="3" id="KW-1185">Reference proteome</keyword>
<name>A0ABV0JYD5_9CYAN</name>
<proteinExistence type="predicted"/>
<keyword evidence="1" id="KW-0812">Transmembrane</keyword>
<evidence type="ECO:0000256" key="1">
    <source>
        <dbReference type="SAM" id="Phobius"/>
    </source>
</evidence>
<dbReference type="SUPFAM" id="SSF55136">
    <property type="entry name" value="Probable bacterial effector-binding domain"/>
    <property type="match status" value="1"/>
</dbReference>